<dbReference type="Gene3D" id="2.60.40.10">
    <property type="entry name" value="Immunoglobulins"/>
    <property type="match status" value="1"/>
</dbReference>
<dbReference type="GO" id="GO:0008237">
    <property type="term" value="F:metallopeptidase activity"/>
    <property type="evidence" value="ECO:0007669"/>
    <property type="project" value="InterPro"/>
</dbReference>
<dbReference type="EMBL" id="BRVP01000010">
    <property type="protein sequence ID" value="GLB52710.1"/>
    <property type="molecule type" value="Genomic_DNA"/>
</dbReference>
<reference evidence="6" key="1">
    <citation type="submission" date="2022-07" db="EMBL/GenBank/DDBJ databases">
        <title>Taxonomy of Novel Oxalotrophic and Methylotrophic Bacteria.</title>
        <authorList>
            <person name="Sahin N."/>
            <person name="Tani A."/>
        </authorList>
    </citation>
    <scope>NUCLEOTIDE SEQUENCE</scope>
    <source>
        <strain evidence="6">AM327</strain>
    </source>
</reference>
<dbReference type="SUPFAM" id="SSF49785">
    <property type="entry name" value="Galactose-binding domain-like"/>
    <property type="match status" value="1"/>
</dbReference>
<dbReference type="Pfam" id="PF01483">
    <property type="entry name" value="P_proprotein"/>
    <property type="match status" value="1"/>
</dbReference>
<evidence type="ECO:0000256" key="4">
    <source>
        <dbReference type="SAM" id="MobiDB-lite"/>
    </source>
</evidence>
<dbReference type="SUPFAM" id="SSF55486">
    <property type="entry name" value="Metalloproteases ('zincins'), catalytic domain"/>
    <property type="match status" value="1"/>
</dbReference>
<dbReference type="InterPro" id="IPR008979">
    <property type="entry name" value="Galactose-bd-like_sf"/>
</dbReference>
<dbReference type="Gene3D" id="3.40.390.10">
    <property type="entry name" value="Collagenase (Catalytic Domain)"/>
    <property type="match status" value="1"/>
</dbReference>
<dbReference type="Pfam" id="PF13583">
    <property type="entry name" value="Reprolysin_4"/>
    <property type="match status" value="1"/>
</dbReference>
<dbReference type="AlphaFoldDB" id="A0A9W6B6Z9"/>
<comment type="caution">
    <text evidence="6">The sequence shown here is derived from an EMBL/GenBank/DDBJ whole genome shotgun (WGS) entry which is preliminary data.</text>
</comment>
<sequence>MFFAGFGQGLWNPTEESKMSDLEKSDRIAMPISYQLYHLNLTQLKQTLVAAPLRNSGLSSAVIIDFPVAKNQLESFVIYNAPVVAPELAAKFPGLDSYVGQSISNPENSVRFSVTQFGLHAMFFTEKGVSYIDTYTKDLNNYIFYKKSALFENRNFECLVEGNVSSGAKVMGANETSAPTMDDSTFRSYRLAMACTIEYAAYHIDAAGVSSGTLAEKKAAVLAAMVVTMTRVNGIYERDMAVTMELIANNEDVIFVNSDNFTNDNASALINESQAVINSYIGTANYDIGHTVSTGGGGLAQLNVPCTANKARGITGSSAPVGDTYDIDYVSHEMGHQFGAHHTFNNSCSGNRNSATAVEPGSGSTIMAYAGICAPNVQNNSDDHFHAVSIAEMKACVTNVATCSTNTANGNTVPTISAGNNYTIPKSTPYILEATASDADGDALTYCWEQTDTAISTQPPVASSNSGPNYRSNSPVSSPKRYMPSLDAVLADNLVPIWEVTPSTARTLNFACTVRDNQTIMGGQTNRDDMVVSVSGFAGPFNVTSQATSGISWNQGETRTITWDVNGASNLPGSSTVDILLSTDGGYNYDIVLLSGTSNDGSADIIVPNVAAPYCRVMVKPTGNIYYDINPVDFAIGYSVVSTCYTYTNNTVLSVPDGAGANVPGTVVSNNVTVADDINITDVNVTVDATHSYIQDLVIALNNPNDDQVYLWGRYCNGEDGFTVTFDDDGQSLSGATCNDPQTGTFAPYGNLADFNGTTSVGQWTMLAADYYNGDTGQINSWTLELCSQSATAKNDNFNSISEFDIYPNPNNGNFSIHLMSTSAKDITVDVFDIRGRNVFTNNYTNAGDFNQIISLDNVTKGVYLLNVSDGQSKETKKIVIQ</sequence>
<evidence type="ECO:0000256" key="3">
    <source>
        <dbReference type="ARBA" id="ARBA00022801"/>
    </source>
</evidence>
<protein>
    <recommendedName>
        <fullName evidence="5">P/Homo B domain-containing protein</fullName>
    </recommendedName>
</protein>
<dbReference type="InterPro" id="IPR024079">
    <property type="entry name" value="MetalloPept_cat_dom_sf"/>
</dbReference>
<dbReference type="Pfam" id="PF18962">
    <property type="entry name" value="Por_Secre_tail"/>
    <property type="match status" value="1"/>
</dbReference>
<name>A0A9W6B6Z9_9FLAO</name>
<keyword evidence="7" id="KW-1185">Reference proteome</keyword>
<proteinExistence type="predicted"/>
<keyword evidence="3" id="KW-0378">Hydrolase</keyword>
<keyword evidence="2" id="KW-0732">Signal</keyword>
<dbReference type="NCBIfam" id="TIGR04183">
    <property type="entry name" value="Por_Secre_tail"/>
    <property type="match status" value="1"/>
</dbReference>
<dbReference type="GO" id="GO:0006508">
    <property type="term" value="P:proteolysis"/>
    <property type="evidence" value="ECO:0007669"/>
    <property type="project" value="UniProtKB-KW"/>
</dbReference>
<dbReference type="GO" id="GO:0004252">
    <property type="term" value="F:serine-type endopeptidase activity"/>
    <property type="evidence" value="ECO:0007669"/>
    <property type="project" value="InterPro"/>
</dbReference>
<feature type="domain" description="P/Homo B" evidence="5">
    <location>
        <begin position="639"/>
        <end position="795"/>
    </location>
</feature>
<dbReference type="Gene3D" id="2.60.120.260">
    <property type="entry name" value="Galactose-binding domain-like"/>
    <property type="match status" value="1"/>
</dbReference>
<dbReference type="InterPro" id="IPR013783">
    <property type="entry name" value="Ig-like_fold"/>
</dbReference>
<gene>
    <name evidence="6" type="ORF">NBRC110019_17500</name>
</gene>
<evidence type="ECO:0000313" key="6">
    <source>
        <dbReference type="EMBL" id="GLB52710.1"/>
    </source>
</evidence>
<dbReference type="InterPro" id="IPR026444">
    <property type="entry name" value="Secre_tail"/>
</dbReference>
<accession>A0A9W6B6Z9</accession>
<feature type="compositionally biased region" description="Polar residues" evidence="4">
    <location>
        <begin position="457"/>
        <end position="477"/>
    </location>
</feature>
<keyword evidence="1" id="KW-0645">Protease</keyword>
<organism evidence="6 7">
    <name type="scientific">Neptunitalea chrysea</name>
    <dbReference type="NCBI Taxonomy" id="1647581"/>
    <lineage>
        <taxon>Bacteria</taxon>
        <taxon>Pseudomonadati</taxon>
        <taxon>Bacteroidota</taxon>
        <taxon>Flavobacteriia</taxon>
        <taxon>Flavobacteriales</taxon>
        <taxon>Flavobacteriaceae</taxon>
        <taxon>Neptunitalea</taxon>
    </lineage>
</organism>
<evidence type="ECO:0000256" key="2">
    <source>
        <dbReference type="ARBA" id="ARBA00022729"/>
    </source>
</evidence>
<dbReference type="InterPro" id="IPR002884">
    <property type="entry name" value="P_dom"/>
</dbReference>
<evidence type="ECO:0000256" key="1">
    <source>
        <dbReference type="ARBA" id="ARBA00022670"/>
    </source>
</evidence>
<dbReference type="PROSITE" id="PS51829">
    <property type="entry name" value="P_HOMO_B"/>
    <property type="match status" value="1"/>
</dbReference>
<dbReference type="Proteomes" id="UP001143545">
    <property type="component" value="Unassembled WGS sequence"/>
</dbReference>
<evidence type="ECO:0000259" key="5">
    <source>
        <dbReference type="PROSITE" id="PS51829"/>
    </source>
</evidence>
<feature type="region of interest" description="Disordered" evidence="4">
    <location>
        <begin position="457"/>
        <end position="478"/>
    </location>
</feature>
<evidence type="ECO:0000313" key="7">
    <source>
        <dbReference type="Proteomes" id="UP001143545"/>
    </source>
</evidence>